<feature type="non-terminal residue" evidence="5">
    <location>
        <position position="154"/>
    </location>
</feature>
<gene>
    <name evidence="5" type="ORF">EZH24_06905</name>
</gene>
<evidence type="ECO:0000256" key="2">
    <source>
        <dbReference type="ARBA" id="ARBA00023136"/>
    </source>
</evidence>
<feature type="domain" description="POTRA" evidence="4">
    <location>
        <begin position="45"/>
        <end position="116"/>
    </location>
</feature>
<dbReference type="InterPro" id="IPR010827">
    <property type="entry name" value="BamA/TamA_POTRA"/>
</dbReference>
<protein>
    <submittedName>
        <fullName evidence="5">Outer membrane protein assembly factor BamA</fullName>
    </submittedName>
</protein>
<name>A0ABY2TQN7_9SPIR</name>
<keyword evidence="3" id="KW-0812">Transmembrane</keyword>
<dbReference type="Proteomes" id="UP000310168">
    <property type="component" value="Unassembled WGS sequence"/>
</dbReference>
<dbReference type="EMBL" id="SJDU01000157">
    <property type="protein sequence ID" value="TKZ35125.1"/>
    <property type="molecule type" value="Genomic_DNA"/>
</dbReference>
<evidence type="ECO:0000256" key="3">
    <source>
        <dbReference type="SAM" id="Phobius"/>
    </source>
</evidence>
<accession>A0ABY2TQN7</accession>
<evidence type="ECO:0000313" key="5">
    <source>
        <dbReference type="EMBL" id="TKZ35125.1"/>
    </source>
</evidence>
<feature type="transmembrane region" description="Helical" evidence="3">
    <location>
        <begin position="7"/>
        <end position="26"/>
    </location>
</feature>
<dbReference type="Gene3D" id="3.10.20.310">
    <property type="entry name" value="membrane protein fhac"/>
    <property type="match status" value="1"/>
</dbReference>
<keyword evidence="2 3" id="KW-0472">Membrane</keyword>
<dbReference type="Pfam" id="PF07244">
    <property type="entry name" value="POTRA"/>
    <property type="match status" value="1"/>
</dbReference>
<dbReference type="InterPro" id="IPR034746">
    <property type="entry name" value="POTRA"/>
</dbReference>
<evidence type="ECO:0000259" key="4">
    <source>
        <dbReference type="PROSITE" id="PS51779"/>
    </source>
</evidence>
<sequence length="154" mass="17461">MNFHKKYFIVLFLVFAVLFTFILIAAESDFENLRTARNIAAYEGLTINDIEVTGAVRLTETQIKNSFPIKSGSRFSRAEINEAIKKLFDTQSFDRVAIDVRNDGNGVILNIIVAERFLIKDITYTGNKRLTRTALNDVIKPIMQAGDPYIPQNL</sequence>
<comment type="subcellular location">
    <subcellularLocation>
        <location evidence="1">Membrane</location>
    </subcellularLocation>
</comment>
<evidence type="ECO:0000313" key="6">
    <source>
        <dbReference type="Proteomes" id="UP000310168"/>
    </source>
</evidence>
<evidence type="ECO:0000256" key="1">
    <source>
        <dbReference type="ARBA" id="ARBA00004370"/>
    </source>
</evidence>
<comment type="caution">
    <text evidence="5">The sequence shown here is derived from an EMBL/GenBank/DDBJ whole genome shotgun (WGS) entry which is preliminary data.</text>
</comment>
<proteinExistence type="predicted"/>
<dbReference type="RefSeq" id="WP_272897881.1">
    <property type="nucleotide sequence ID" value="NZ_SJDU01000157.1"/>
</dbReference>
<keyword evidence="3" id="KW-1133">Transmembrane helix</keyword>
<keyword evidence="6" id="KW-1185">Reference proteome</keyword>
<reference evidence="5 6" key="1">
    <citation type="journal article" date="2019" name="Anaerobe">
        <title>Brachyspira catarrhinii sp. nov., an anaerobic intestinal spirochaete isolated from vervet monkeys may have been misidentified as Brachyspira aalborgi in previous studies.</title>
        <authorList>
            <person name="Phillips N.D."/>
            <person name="La T."/>
            <person name="Hampson D.J."/>
        </authorList>
    </citation>
    <scope>NUCLEOTIDE SEQUENCE [LARGE SCALE GENOMIC DNA]</scope>
    <source>
        <strain evidence="5 6">Z12</strain>
    </source>
</reference>
<organism evidence="5 6">
    <name type="scientific">Brachyspira catarrhinii</name>
    <dbReference type="NCBI Taxonomy" id="2528966"/>
    <lineage>
        <taxon>Bacteria</taxon>
        <taxon>Pseudomonadati</taxon>
        <taxon>Spirochaetota</taxon>
        <taxon>Spirochaetia</taxon>
        <taxon>Brachyspirales</taxon>
        <taxon>Brachyspiraceae</taxon>
        <taxon>Brachyspira</taxon>
    </lineage>
</organism>
<dbReference type="PROSITE" id="PS51779">
    <property type="entry name" value="POTRA"/>
    <property type="match status" value="1"/>
</dbReference>